<evidence type="ECO:0000256" key="1">
    <source>
        <dbReference type="ARBA" id="ARBA00004123"/>
    </source>
</evidence>
<dbReference type="GO" id="GO:0004674">
    <property type="term" value="F:protein serine/threonine kinase activity"/>
    <property type="evidence" value="ECO:0007669"/>
    <property type="project" value="UniProtKB-KW"/>
</dbReference>
<dbReference type="PANTHER" id="PTHR37079">
    <property type="entry name" value="SERINE/THREONINE-PROTEIN KINASE ATM"/>
    <property type="match status" value="1"/>
</dbReference>
<proteinExistence type="inferred from homology"/>
<dbReference type="InterPro" id="IPR011009">
    <property type="entry name" value="Kinase-like_dom_sf"/>
</dbReference>
<dbReference type="GO" id="GO:0005634">
    <property type="term" value="C:nucleus"/>
    <property type="evidence" value="ECO:0007669"/>
    <property type="project" value="UniProtKB-SubCell"/>
</dbReference>
<dbReference type="InterPro" id="IPR018936">
    <property type="entry name" value="PI3/4_kinase_CS"/>
</dbReference>
<evidence type="ECO:0000256" key="7">
    <source>
        <dbReference type="ARBA" id="ARBA00022679"/>
    </source>
</evidence>
<dbReference type="GO" id="GO:0006281">
    <property type="term" value="P:DNA repair"/>
    <property type="evidence" value="ECO:0007669"/>
    <property type="project" value="InterPro"/>
</dbReference>
<dbReference type="EMBL" id="CP034456">
    <property type="protein sequence ID" value="QBM86311.1"/>
    <property type="molecule type" value="Genomic_DNA"/>
</dbReference>
<evidence type="ECO:0000256" key="17">
    <source>
        <dbReference type="SAM" id="Coils"/>
    </source>
</evidence>
<dbReference type="InterPro" id="IPR036940">
    <property type="entry name" value="PI3/4_kinase_cat_sf"/>
</dbReference>
<comment type="subcellular location">
    <subcellularLocation>
        <location evidence="2 16">Chromosome</location>
        <location evidence="2 16">Telomere</location>
    </subcellularLocation>
    <subcellularLocation>
        <location evidence="1 16">Nucleus</location>
    </subcellularLocation>
</comment>
<keyword evidence="22" id="KW-1185">Reference proteome</keyword>
<comment type="catalytic activity">
    <reaction evidence="15">
        <text>L-seryl-[protein] + ATP = O-phospho-L-seryl-[protein] + ADP + H(+)</text>
        <dbReference type="Rhea" id="RHEA:17989"/>
        <dbReference type="Rhea" id="RHEA-COMP:9863"/>
        <dbReference type="Rhea" id="RHEA-COMP:11604"/>
        <dbReference type="ChEBI" id="CHEBI:15378"/>
        <dbReference type="ChEBI" id="CHEBI:29999"/>
        <dbReference type="ChEBI" id="CHEBI:30616"/>
        <dbReference type="ChEBI" id="CHEBI:83421"/>
        <dbReference type="ChEBI" id="CHEBI:456216"/>
        <dbReference type="EC" id="2.7.11.1"/>
    </reaction>
</comment>
<feature type="domain" description="PI3K/PI4K catalytic" evidence="18">
    <location>
        <begin position="2499"/>
        <end position="2809"/>
    </location>
</feature>
<dbReference type="InterPro" id="IPR003152">
    <property type="entry name" value="FATC_dom"/>
</dbReference>
<evidence type="ECO:0000313" key="21">
    <source>
        <dbReference type="EMBL" id="QBM86311.1"/>
    </source>
</evidence>
<feature type="domain" description="FAT" evidence="19">
    <location>
        <begin position="1796"/>
        <end position="2395"/>
    </location>
</feature>
<evidence type="ECO:0000313" key="22">
    <source>
        <dbReference type="Proteomes" id="UP000292447"/>
    </source>
</evidence>
<dbReference type="SMART" id="SM00146">
    <property type="entry name" value="PI3Kc"/>
    <property type="match status" value="1"/>
</dbReference>
<dbReference type="InterPro" id="IPR000403">
    <property type="entry name" value="PI3/4_kinase_cat_dom"/>
</dbReference>
<reference evidence="22" key="1">
    <citation type="submission" date="2019-03" db="EMBL/GenBank/DDBJ databases">
        <title>Snf2 controls pulcherriminic acid biosynthesis and connects pigmentation and antifungal activity of the yeast Metschnikowia pulcherrima.</title>
        <authorList>
            <person name="Gore-Lloyd D."/>
            <person name="Sumann I."/>
            <person name="Brachmann A.O."/>
            <person name="Schneeberger K."/>
            <person name="Ortiz-Merino R.A."/>
            <person name="Moreno-Beltran M."/>
            <person name="Schlaefli M."/>
            <person name="Kirner P."/>
            <person name="Santos Kron A."/>
            <person name="Wolfe K.H."/>
            <person name="Piel J."/>
            <person name="Ahrens C.H."/>
            <person name="Henk D."/>
            <person name="Freimoser F.M."/>
        </authorList>
    </citation>
    <scope>NUCLEOTIDE SEQUENCE [LARGE SCALE GENOMIC DNA]</scope>
    <source>
        <strain evidence="22">APC 1.2</strain>
    </source>
</reference>
<feature type="domain" description="FATC" evidence="20">
    <location>
        <begin position="2811"/>
        <end position="2843"/>
    </location>
</feature>
<evidence type="ECO:0000256" key="2">
    <source>
        <dbReference type="ARBA" id="ARBA00004574"/>
    </source>
</evidence>
<dbReference type="GO" id="GO:0005524">
    <property type="term" value="F:ATP binding"/>
    <property type="evidence" value="ECO:0007669"/>
    <property type="project" value="UniProtKB-KW"/>
</dbReference>
<dbReference type="SUPFAM" id="SSF56112">
    <property type="entry name" value="Protein kinase-like (PK-like)"/>
    <property type="match status" value="1"/>
</dbReference>
<dbReference type="InterPro" id="IPR021668">
    <property type="entry name" value="TAN"/>
</dbReference>
<keyword evidence="6 16" id="KW-0723">Serine/threonine-protein kinase</keyword>
<dbReference type="InterPro" id="IPR014009">
    <property type="entry name" value="PIK_FAT"/>
</dbReference>
<dbReference type="EC" id="2.7.11.1" evidence="4 16"/>
<evidence type="ECO:0000259" key="18">
    <source>
        <dbReference type="PROSITE" id="PS50290"/>
    </source>
</evidence>
<dbReference type="Pfam" id="PF11640">
    <property type="entry name" value="TAN"/>
    <property type="match status" value="1"/>
</dbReference>
<evidence type="ECO:0000259" key="20">
    <source>
        <dbReference type="PROSITE" id="PS51190"/>
    </source>
</evidence>
<dbReference type="InterPro" id="IPR044107">
    <property type="entry name" value="PIKKc_ATM"/>
</dbReference>
<dbReference type="GO" id="GO:0006325">
    <property type="term" value="P:chromatin organization"/>
    <property type="evidence" value="ECO:0007669"/>
    <property type="project" value="UniProtKB-KW"/>
</dbReference>
<comment type="similarity">
    <text evidence="3 16">Belongs to the PI3/PI4-kinase family. ATM subfamily.</text>
</comment>
<keyword evidence="16" id="KW-0156">Chromatin regulator</keyword>
<evidence type="ECO:0000256" key="8">
    <source>
        <dbReference type="ARBA" id="ARBA00022741"/>
    </source>
</evidence>
<sequence>MSSFDLTRIAESLLSTKTKSRNDALALLDGFQCAKLRLSSQQLAILITSLLKAIEIERDAFAKNNANPALTRATSAAGFMKELIEELVRKSVRERPKLKTCLNLINSIVSLYYLPSSYQPFAAVAAHFVRILGSLLETPYIFTHLSAESWLKLYHFLLQATARELDVSDGGVPNENLLSDLYTAIYSIIGGPQTYGMVPLLKDRQYFPMLHILTNTLALFNKRETPVLVTAFKIINNLLISLSTEDLSFSHQLIRAGIESAVRFASSSVTALLEQIFVFLNLDPMHRYLSLAKIPKLIPASLENDNTALNLDDSVMTYNLEMLIYALLQRLMSLSLSIGPEDVGLRECEEILDWYHLCHMGLKSDNKIPWLLASALSRLIGSYYRIHEAAQSLLLLLLAKDNEIDESVSGRSFSTNSYKRQKTGERQVNLHRASTPAQHYNNMISSDDPRLQKCGLQLLAFHLEYHYSEILLLKESETFTGSKHGLESIGLVTDAQNDASVTIMIIANTIKLLADKTQNFWALLVCRQMLSSSLFETVSLNMVLPEKLYQMSKLLLDLIKDASVSLLACDTFGKIVMSRSQADLKVLIDSTMLNQLENVAEFSELLGPTRIDKTAFAFWRALARTFIVIGSRKRSALSNHIAKWLIEKWSSLFVRQTEIHWKEVAVTTLSIIAWLGGFEYSETDIYYVPPDFRYKSMKTCKKLQKFIVLEDDTGQKKSHSEPQRFKTEPSIASVNAIADLIIKGSLISVSEDNLDFAIHLSMVCAKISEGIRGHLPEISLSLEEAARNIMLSLTPIIRLREQAHTMLYVLQQLDIPEDILHEVAFPFEILHYHFQYLPKTSSGLLDLTTDFDAEFLNGNEIRSSTPGLDHSYNPCVENISYFRFLARYDPQPSTCIRYMASLPSECILDCVSFYLDSDSFKSQDRELNAAVGLIRVVGERLLSVQDFDRLNSTIVISTMLLEALMPLMQTRTNGELRNDSLDLIAYFFQCAEKNLLLSERAKTCIWNMLLHFTKYNPESAFTNNEILASLTNQIPSFSNKARVEIAENLNSHFRTLDPFPQSFLFSKIADVLYSPQSSVETSATYCLFLTTLAGGLYLDTKLLGCMMPYCRFEFFRLYMKRCVKGMASTNSTKSPTLYFKSMRLELLSNWWRTERNLSDFPYDVFGYASRNEYIRDNSRHIVCVLFALACNEGHLTARESFFKTVLEVSSTNAISLIQDSVPILIAMSHASNGVGPEIFIFLKTLLGAQYTELVREMLPLIILEVINITNVKSEIDVRTAVQTSIHKRLLVSEEEIKMHSREMISPSQSVKLILSLIKTFWTGNVETFWSVQTVYFLIRHVGLSESVAEPQSSNIILRRIQYILCLSHTQDLNFHLTRLLLEICLPILQSGLPPELQAVLSMVELDSCLLVSLECCLPIILKLLAIMLLAPKDQRDGLHEVGEKLERLIFTAGDRLGSSRRILDAALKQFANESFEMTLEDVGQFLDDDKIADVISHSLDDVFTIFSCILTRLTISSKNARSQSLAAMFINHFKRCHSSDEFSLWVAEYLAEFHLTGDAHNSLEDILLKTEYTGLDKKTVDAAYKTLNPFLNVITETIHSVTYEERAYLESAIGAMMFKFANKRRDVAKYLDFDETDKKFGSYLLRLDPRLFEVLYSNKSKAPLPIHSVEYITNNFGTILVNFLFQGWTRQLLLSLIHEISRMTSVAAILADCILRLPGMAKDVMPSFICFYLFVGGDRGATNILRLFDEYWKNFKRPICQESINLFKNIAITLRVGAMQNIEQLKHLYSALDHRHLFLIVRESVLPKSALMFFEDSIAGKLESLNWAEDRESLAHLYGSVNDEDLLSGIPAGVTIENILQLRQDFIPLAEKLRYESGLLDAAYISGVPLQTSNIIDSLLAEGYLGVANQLNQVSKAEHSSEWSWKLNQWDLPTDETSADAHDVTYSYFKHVRDNPINAANAYRESMSRLVGGMPQGSVRPREHTIMNEKWLESLGLIKCVDSIFTSASSSFSTEIAGFESKTIWFETADSRYFENILSARKLAFSLHSERQSSHSHIAAMGISSNLSSLCQQGEVFELMRYNRLARKENMLQKTIASSILLEKLVSQLDTENAQTRQELQRLSSHQIAHTLWAEGKTDMSVALMRDLSTRGDIILPLANLNVSQMTIKAQLAIWLAESRLDLGSNILECVVEPMKPEIDLVSDARQRWRIYHLLAEFCELQFKSSVLREQILQLEKRLAARKEEAQEIKSHYGESEVSVKEKNAARLYYIELKSLIKSETSELVSLGSLRSKFAHNSVRFYLSALLSGQASDEDLDKFFSLFLELSGDSALQSSIKHDLLELPSRMPLAWCTQILSRVSKDASRFQESIQKLLFKIFHDHPYHSLYYLMSLLHHEKLAKDTANASMLSRVVAATHIRDKLLGAGLVYAKKYLLPIERLCTECVSLAEMKSARGRTLLLDKLKIGAYWMNELPTIPPPTLGIPVSSSGYANAPSMLTMDSKVSIASSGISLPKVVTFSLTDGRKHKMLLKHGTDDLRQDAIMEQVFEKVNKIFHEDKETRKRKLRVRTYSAVPLGPTAGVIEFVPDTKAFFEVIQPYHVAMDGMKIEKARELMRSNQAKETSDRLKVYQSIENKIKPVLRHYFLNNFVTPDKWFASRQIYIRGVATTSIVGYMLGLGDRHCNNILLDEFTGEPVHIDLGVAFDQGKRLKVPETVPFRLTRDVVDGFGYMGTSGSFSKVSEHTFRVLRGSKDHILAILDVLRWDPLYSWSISPLRNKKLQGANKDALGPEAKQDGSAASKAIFGVSDKLSAGGLSVEATVRELIREATSEQNLAVIYSGWSPFY</sequence>
<dbReference type="PANTHER" id="PTHR37079:SF4">
    <property type="entry name" value="SERINE_THREONINE-PROTEIN KINASE ATM"/>
    <property type="match status" value="1"/>
</dbReference>
<keyword evidence="9 16" id="KW-0227">DNA damage</keyword>
<dbReference type="PROSITE" id="PS51190">
    <property type="entry name" value="FATC"/>
    <property type="match status" value="1"/>
</dbReference>
<keyword evidence="11 16" id="KW-0067">ATP-binding</keyword>
<evidence type="ECO:0000256" key="13">
    <source>
        <dbReference type="ARBA" id="ARBA00023242"/>
    </source>
</evidence>
<dbReference type="PROSITE" id="PS00915">
    <property type="entry name" value="PI3_4_KINASE_1"/>
    <property type="match status" value="1"/>
</dbReference>
<keyword evidence="12 16" id="KW-0779">Telomere</keyword>
<evidence type="ECO:0000256" key="9">
    <source>
        <dbReference type="ARBA" id="ARBA00022763"/>
    </source>
</evidence>
<evidence type="ECO:0000256" key="12">
    <source>
        <dbReference type="ARBA" id="ARBA00022895"/>
    </source>
</evidence>
<keyword evidence="8 16" id="KW-0547">Nucleotide-binding</keyword>
<accession>A0A4P6XKU5</accession>
<keyword evidence="16" id="KW-0158">Chromosome</keyword>
<evidence type="ECO:0000256" key="4">
    <source>
        <dbReference type="ARBA" id="ARBA00012513"/>
    </source>
</evidence>
<evidence type="ECO:0000256" key="14">
    <source>
        <dbReference type="ARBA" id="ARBA00047899"/>
    </source>
</evidence>
<dbReference type="GO" id="GO:0000781">
    <property type="term" value="C:chromosome, telomeric region"/>
    <property type="evidence" value="ECO:0007669"/>
    <property type="project" value="UniProtKB-SubCell"/>
</dbReference>
<comment type="catalytic activity">
    <reaction evidence="14 16">
        <text>L-threonyl-[protein] + ATP = O-phospho-L-threonyl-[protein] + ADP + H(+)</text>
        <dbReference type="Rhea" id="RHEA:46608"/>
        <dbReference type="Rhea" id="RHEA-COMP:11060"/>
        <dbReference type="Rhea" id="RHEA-COMP:11605"/>
        <dbReference type="ChEBI" id="CHEBI:15378"/>
        <dbReference type="ChEBI" id="CHEBI:30013"/>
        <dbReference type="ChEBI" id="CHEBI:30616"/>
        <dbReference type="ChEBI" id="CHEBI:61977"/>
        <dbReference type="ChEBI" id="CHEBI:456216"/>
        <dbReference type="EC" id="2.7.11.1"/>
    </reaction>
</comment>
<evidence type="ECO:0000256" key="16">
    <source>
        <dbReference type="RuleBase" id="RU365027"/>
    </source>
</evidence>
<evidence type="ECO:0000256" key="6">
    <source>
        <dbReference type="ARBA" id="ARBA00022527"/>
    </source>
</evidence>
<gene>
    <name evidence="21" type="primary">MPUL0A09480</name>
    <name evidence="21" type="ORF">METSCH_A09480</name>
</gene>
<evidence type="ECO:0000256" key="11">
    <source>
        <dbReference type="ARBA" id="ARBA00022840"/>
    </source>
</evidence>
<dbReference type="PROSITE" id="PS51189">
    <property type="entry name" value="FAT"/>
    <property type="match status" value="1"/>
</dbReference>
<dbReference type="CDD" id="cd05171">
    <property type="entry name" value="PIKKc_ATM"/>
    <property type="match status" value="1"/>
</dbReference>
<comment type="function">
    <text evidence="16">Serine/threonine protein kinase which activates checkpoint signaling upon genotoxic stresses such as ionizing radiation (IR), ultraviolet light (UV), or DNA replication stalling, thereby acting as a DNA damage sensor. Recognizes the substrate consensus sequence [ST]-Q. Phosphorylates histone H2A to form H2AS128ph (gamma-H2A) at sites of DNA damage, involved in the regulation of DNA damage response mechanism. Required for the control of telomere length and genome stability.</text>
</comment>
<dbReference type="STRING" id="2163413.A0A4P6XKU5"/>
<dbReference type="Pfam" id="PF02260">
    <property type="entry name" value="FATC"/>
    <property type="match status" value="1"/>
</dbReference>
<dbReference type="PROSITE" id="PS00916">
    <property type="entry name" value="PI3_4_KINASE_2"/>
    <property type="match status" value="1"/>
</dbReference>
<dbReference type="Gene3D" id="3.30.1010.10">
    <property type="entry name" value="Phosphatidylinositol 3-kinase Catalytic Subunit, Chain A, domain 4"/>
    <property type="match status" value="1"/>
</dbReference>
<dbReference type="GO" id="GO:0106310">
    <property type="term" value="F:protein serine kinase activity"/>
    <property type="evidence" value="ECO:0007669"/>
    <property type="project" value="RHEA"/>
</dbReference>
<organism evidence="21 22">
    <name type="scientific">Metschnikowia aff. pulcherrima</name>
    <dbReference type="NCBI Taxonomy" id="2163413"/>
    <lineage>
        <taxon>Eukaryota</taxon>
        <taxon>Fungi</taxon>
        <taxon>Dikarya</taxon>
        <taxon>Ascomycota</taxon>
        <taxon>Saccharomycotina</taxon>
        <taxon>Pichiomycetes</taxon>
        <taxon>Metschnikowiaceae</taxon>
        <taxon>Metschnikowia</taxon>
    </lineage>
</organism>
<dbReference type="InterPro" id="IPR038980">
    <property type="entry name" value="ATM_plant"/>
</dbReference>
<feature type="coiled-coil region" evidence="17">
    <location>
        <begin position="2225"/>
        <end position="2252"/>
    </location>
</feature>
<protein>
    <recommendedName>
        <fullName evidence="5 16">Serine/threonine-protein kinase Tel1</fullName>
        <ecNumber evidence="4 16">2.7.11.1</ecNumber>
    </recommendedName>
</protein>
<keyword evidence="10 16" id="KW-0418">Kinase</keyword>
<dbReference type="SMART" id="SM01343">
    <property type="entry name" value="FATC"/>
    <property type="match status" value="1"/>
</dbReference>
<name>A0A4P6XKU5_9ASCO</name>
<dbReference type="Proteomes" id="UP000292447">
    <property type="component" value="Chromosome I"/>
</dbReference>
<evidence type="ECO:0000256" key="5">
    <source>
        <dbReference type="ARBA" id="ARBA00014619"/>
    </source>
</evidence>
<keyword evidence="17" id="KW-0175">Coiled coil</keyword>
<dbReference type="Gene3D" id="1.10.1070.11">
    <property type="entry name" value="Phosphatidylinositol 3-/4-kinase, catalytic domain"/>
    <property type="match status" value="1"/>
</dbReference>
<evidence type="ECO:0000256" key="15">
    <source>
        <dbReference type="ARBA" id="ARBA00048679"/>
    </source>
</evidence>
<dbReference type="SMART" id="SM01342">
    <property type="entry name" value="TAN"/>
    <property type="match status" value="1"/>
</dbReference>
<evidence type="ECO:0000259" key="19">
    <source>
        <dbReference type="PROSITE" id="PS51189"/>
    </source>
</evidence>
<dbReference type="GO" id="GO:0035556">
    <property type="term" value="P:intracellular signal transduction"/>
    <property type="evidence" value="ECO:0007669"/>
    <property type="project" value="UniProtKB-ARBA"/>
</dbReference>
<evidence type="ECO:0000256" key="10">
    <source>
        <dbReference type="ARBA" id="ARBA00022777"/>
    </source>
</evidence>
<evidence type="ECO:0000256" key="3">
    <source>
        <dbReference type="ARBA" id="ARBA00010769"/>
    </source>
</evidence>
<dbReference type="Pfam" id="PF00454">
    <property type="entry name" value="PI3_PI4_kinase"/>
    <property type="match status" value="1"/>
</dbReference>
<keyword evidence="13 16" id="KW-0539">Nucleus</keyword>
<keyword evidence="7 16" id="KW-0808">Transferase</keyword>
<dbReference type="PROSITE" id="PS50290">
    <property type="entry name" value="PI3_4_KINASE_3"/>
    <property type="match status" value="1"/>
</dbReference>